<feature type="compositionally biased region" description="Basic and acidic residues" evidence="1">
    <location>
        <begin position="404"/>
        <end position="418"/>
    </location>
</feature>
<proteinExistence type="predicted"/>
<evidence type="ECO:0000313" key="3">
    <source>
        <dbReference type="Proteomes" id="UP000655225"/>
    </source>
</evidence>
<comment type="caution">
    <text evidence="2">The sequence shown here is derived from an EMBL/GenBank/DDBJ whole genome shotgun (WGS) entry which is preliminary data.</text>
</comment>
<dbReference type="EMBL" id="JABCRI010001144">
    <property type="protein sequence ID" value="KAF8364909.1"/>
    <property type="molecule type" value="Genomic_DNA"/>
</dbReference>
<dbReference type="OrthoDB" id="1694976at2759"/>
<evidence type="ECO:0000313" key="2">
    <source>
        <dbReference type="EMBL" id="KAF8364909.1"/>
    </source>
</evidence>
<organism evidence="2 3">
    <name type="scientific">Tetracentron sinense</name>
    <name type="common">Spur-leaf</name>
    <dbReference type="NCBI Taxonomy" id="13715"/>
    <lineage>
        <taxon>Eukaryota</taxon>
        <taxon>Viridiplantae</taxon>
        <taxon>Streptophyta</taxon>
        <taxon>Embryophyta</taxon>
        <taxon>Tracheophyta</taxon>
        <taxon>Spermatophyta</taxon>
        <taxon>Magnoliopsida</taxon>
        <taxon>Trochodendrales</taxon>
        <taxon>Trochodendraceae</taxon>
        <taxon>Tetracentron</taxon>
    </lineage>
</organism>
<dbReference type="AlphaFoldDB" id="A0A835CZU0"/>
<reference evidence="2 3" key="1">
    <citation type="submission" date="2020-04" db="EMBL/GenBank/DDBJ databases">
        <title>Plant Genome Project.</title>
        <authorList>
            <person name="Zhang R.-G."/>
        </authorList>
    </citation>
    <scope>NUCLEOTIDE SEQUENCE [LARGE SCALE GENOMIC DNA]</scope>
    <source>
        <strain evidence="2">YNK0</strain>
        <tissue evidence="2">Leaf</tissue>
    </source>
</reference>
<keyword evidence="3" id="KW-1185">Reference proteome</keyword>
<protein>
    <submittedName>
        <fullName evidence="2">Uncharacterized protein</fullName>
    </submittedName>
</protein>
<dbReference type="OMA" id="ITEEKHG"/>
<gene>
    <name evidence="2" type="ORF">HHK36_033107</name>
</gene>
<dbReference type="PANTHER" id="PTHR47553">
    <property type="entry name" value="MYOSIN-11"/>
    <property type="match status" value="1"/>
</dbReference>
<sequence length="457" mass="50728">MTNLLETQMEEMEAPKELLLNSTKDKEPDHLGYLITEEKHGNIQAVEEASRVAKSKVVQKDEVTESLVGMGWKESNQAKHPRNSTVPIPETPLPVEGKIPLIAELGPPGDKRTADDASFFPQLGQPVYTMGLLTGDDWKSSELPVEELDDKGNFSFNISTSANPPIQPGILKIPSKEIERQTEITSQKMDKTVFLVEKLPTLEANSDQGSNSCNNNSFLQQEILARKRKAVALKREGKLGEARDELRQAKLLEKNLEEENLQAVAGPTDVSISISSVTSVEQKEHRTNQAPKPISGRDRFKLQQESLAHKRQALKLRREGRMEEAEAEFEMAKALETQLEEFAGHDLLNSNKSSNETKPVDDAGVEDLLDPQLLSALKAIGMQDTNIVLQAPARSESAKPNMGRSERNGQERSQLEEQIKAEKVKALNLKRAGNQAEALNVLRRAKQLEKKLNSLAS</sequence>
<name>A0A835CZU0_TETSI</name>
<evidence type="ECO:0000256" key="1">
    <source>
        <dbReference type="SAM" id="MobiDB-lite"/>
    </source>
</evidence>
<accession>A0A835CZU0</accession>
<dbReference type="Proteomes" id="UP000655225">
    <property type="component" value="Unassembled WGS sequence"/>
</dbReference>
<dbReference type="PANTHER" id="PTHR47553:SF1">
    <property type="entry name" value="RING_FYVE_PHD ZINC FINGER SUPERFAMILY PROTEIN"/>
    <property type="match status" value="1"/>
</dbReference>
<feature type="region of interest" description="Disordered" evidence="1">
    <location>
        <begin position="392"/>
        <end position="418"/>
    </location>
</feature>